<reference evidence="3" key="1">
    <citation type="submission" date="2016-04" db="EMBL/GenBank/DDBJ databases">
        <title>Cephalotus genome sequencing.</title>
        <authorList>
            <person name="Fukushima K."/>
            <person name="Hasebe M."/>
            <person name="Fang X."/>
        </authorList>
    </citation>
    <scope>NUCLEOTIDE SEQUENCE [LARGE SCALE GENOMIC DNA]</scope>
    <source>
        <strain evidence="3">cv. St1</strain>
    </source>
</reference>
<dbReference type="PANTHER" id="PTHR33325:SF11">
    <property type="entry name" value="COLD SHOCK DOMAIN-CONTAINING PROTEIN 4-LIKE"/>
    <property type="match status" value="1"/>
</dbReference>
<feature type="compositionally biased region" description="Basic residues" evidence="1">
    <location>
        <begin position="26"/>
        <end position="36"/>
    </location>
</feature>
<feature type="non-terminal residue" evidence="2">
    <location>
        <position position="118"/>
    </location>
</feature>
<sequence length="118" mass="13542">LQNHENRPTGSTPLPEINVTSSHFGGRGRGRGRGLRRGRDSGKNQIFLGSRHWYRVCRTVKHWVDLYQVSLKEKDKRIEINFIGHCDHLETTQSDFSSIGITHLDIADFVTDPNEKMN</sequence>
<dbReference type="OrthoDB" id="1751235at2759"/>
<dbReference type="Proteomes" id="UP000187406">
    <property type="component" value="Unassembled WGS sequence"/>
</dbReference>
<organism evidence="2 3">
    <name type="scientific">Cephalotus follicularis</name>
    <name type="common">Albany pitcher plant</name>
    <dbReference type="NCBI Taxonomy" id="3775"/>
    <lineage>
        <taxon>Eukaryota</taxon>
        <taxon>Viridiplantae</taxon>
        <taxon>Streptophyta</taxon>
        <taxon>Embryophyta</taxon>
        <taxon>Tracheophyta</taxon>
        <taxon>Spermatophyta</taxon>
        <taxon>Magnoliopsida</taxon>
        <taxon>eudicotyledons</taxon>
        <taxon>Gunneridae</taxon>
        <taxon>Pentapetalae</taxon>
        <taxon>rosids</taxon>
        <taxon>fabids</taxon>
        <taxon>Oxalidales</taxon>
        <taxon>Cephalotaceae</taxon>
        <taxon>Cephalotus</taxon>
    </lineage>
</organism>
<protein>
    <submittedName>
        <fullName evidence="2">Uncharacterized protein</fullName>
    </submittedName>
</protein>
<comment type="caution">
    <text evidence="2">The sequence shown here is derived from an EMBL/GenBank/DDBJ whole genome shotgun (WGS) entry which is preliminary data.</text>
</comment>
<gene>
    <name evidence="2" type="ORF">CFOL_v3_03118</name>
</gene>
<proteinExistence type="predicted"/>
<keyword evidence="3" id="KW-1185">Reference proteome</keyword>
<accession>A0A1Q3AV17</accession>
<feature type="region of interest" description="Disordered" evidence="1">
    <location>
        <begin position="1"/>
        <end position="43"/>
    </location>
</feature>
<dbReference type="InParanoid" id="A0A1Q3AV17"/>
<evidence type="ECO:0000256" key="1">
    <source>
        <dbReference type="SAM" id="MobiDB-lite"/>
    </source>
</evidence>
<feature type="compositionally biased region" description="Polar residues" evidence="1">
    <location>
        <begin position="8"/>
        <end position="23"/>
    </location>
</feature>
<dbReference type="AlphaFoldDB" id="A0A1Q3AV17"/>
<evidence type="ECO:0000313" key="3">
    <source>
        <dbReference type="Proteomes" id="UP000187406"/>
    </source>
</evidence>
<evidence type="ECO:0000313" key="2">
    <source>
        <dbReference type="EMBL" id="GAV59587.1"/>
    </source>
</evidence>
<name>A0A1Q3AV17_CEPFO</name>
<dbReference type="EMBL" id="BDDD01000119">
    <property type="protein sequence ID" value="GAV59587.1"/>
    <property type="molecule type" value="Genomic_DNA"/>
</dbReference>
<dbReference type="PANTHER" id="PTHR33325">
    <property type="entry name" value="ZINC FINGER, CCHC-TYPE-RELATED"/>
    <property type="match status" value="1"/>
</dbReference>
<feature type="non-terminal residue" evidence="2">
    <location>
        <position position="1"/>
    </location>
</feature>